<feature type="compositionally biased region" description="Low complexity" evidence="1">
    <location>
        <begin position="27"/>
        <end position="43"/>
    </location>
</feature>
<reference evidence="2 3" key="1">
    <citation type="submission" date="2019-06" db="EMBL/GenBank/DDBJ databases">
        <title>A chromosome-scale genome assembly of the European perch, Perca fluviatilis.</title>
        <authorList>
            <person name="Roques C."/>
            <person name="Zahm M."/>
            <person name="Cabau C."/>
            <person name="Klopp C."/>
            <person name="Bouchez O."/>
            <person name="Donnadieu C."/>
            <person name="Kuhl H."/>
            <person name="Gislard M."/>
            <person name="Guendouz S."/>
            <person name="Journot L."/>
            <person name="Haffray P."/>
            <person name="Bestin A."/>
            <person name="Morvezen R."/>
            <person name="Feron R."/>
            <person name="Wen M."/>
            <person name="Jouanno E."/>
            <person name="Herpin A."/>
            <person name="Schartl M."/>
            <person name="Postlethwait J."/>
            <person name="Schaerlinger B."/>
            <person name="Chardard D."/>
            <person name="Lecocq T."/>
            <person name="Poncet C."/>
            <person name="Jaffrelo L."/>
            <person name="Lampietro C."/>
            <person name="Guiguen Y."/>
        </authorList>
    </citation>
    <scope>NUCLEOTIDE SEQUENCE [LARGE SCALE GENOMIC DNA]</scope>
    <source>
        <tissue evidence="2">Blood</tissue>
    </source>
</reference>
<keyword evidence="3" id="KW-1185">Reference proteome</keyword>
<dbReference type="EMBL" id="VHII01000007">
    <property type="protein sequence ID" value="KAF1388499.1"/>
    <property type="molecule type" value="Genomic_DNA"/>
</dbReference>
<protein>
    <submittedName>
        <fullName evidence="2">Uncharacterized protein</fullName>
    </submittedName>
</protein>
<gene>
    <name evidence="2" type="ORF">PFLUV_G00090900</name>
</gene>
<sequence>MGGSASTSDCPRFNGNPPGFNTEPRPSQTSDQSTSSNQENQNTLKVIQSECMMMRRVSSKECTRDF</sequence>
<comment type="caution">
    <text evidence="2">The sequence shown here is derived from an EMBL/GenBank/DDBJ whole genome shotgun (WGS) entry which is preliminary data.</text>
</comment>
<dbReference type="Proteomes" id="UP000465112">
    <property type="component" value="Chromosome 7"/>
</dbReference>
<evidence type="ECO:0000313" key="3">
    <source>
        <dbReference type="Proteomes" id="UP000465112"/>
    </source>
</evidence>
<evidence type="ECO:0000256" key="1">
    <source>
        <dbReference type="SAM" id="MobiDB-lite"/>
    </source>
</evidence>
<organism evidence="2 3">
    <name type="scientific">Perca fluviatilis</name>
    <name type="common">European perch</name>
    <dbReference type="NCBI Taxonomy" id="8168"/>
    <lineage>
        <taxon>Eukaryota</taxon>
        <taxon>Metazoa</taxon>
        <taxon>Chordata</taxon>
        <taxon>Craniata</taxon>
        <taxon>Vertebrata</taxon>
        <taxon>Euteleostomi</taxon>
        <taxon>Actinopterygii</taxon>
        <taxon>Neopterygii</taxon>
        <taxon>Teleostei</taxon>
        <taxon>Neoteleostei</taxon>
        <taxon>Acanthomorphata</taxon>
        <taxon>Eupercaria</taxon>
        <taxon>Perciformes</taxon>
        <taxon>Percoidei</taxon>
        <taxon>Percidae</taxon>
        <taxon>Percinae</taxon>
        <taxon>Perca</taxon>
    </lineage>
</organism>
<dbReference type="AlphaFoldDB" id="A0A6A5FAQ6"/>
<proteinExistence type="predicted"/>
<accession>A0A6A5FAQ6</accession>
<feature type="region of interest" description="Disordered" evidence="1">
    <location>
        <begin position="1"/>
        <end position="44"/>
    </location>
</feature>
<name>A0A6A5FAQ6_PERFL</name>
<evidence type="ECO:0000313" key="2">
    <source>
        <dbReference type="EMBL" id="KAF1388499.1"/>
    </source>
</evidence>